<dbReference type="AlphaFoldDB" id="A0A024X890"/>
<keyword evidence="4 7" id="KW-1133">Transmembrane helix</keyword>
<reference evidence="9 10" key="2">
    <citation type="submission" date="2013-02" db="EMBL/GenBank/DDBJ databases">
        <title>The Genome Sequence of Plasmodium falciparum CAMP/Malaysia.</title>
        <authorList>
            <consortium name="The Broad Institute Genome Sequencing Platform"/>
            <consortium name="The Broad Institute Genome Sequencing Center for Infectious Disease"/>
            <person name="Neafsey D."/>
            <person name="Cheeseman I."/>
            <person name="Volkman S."/>
            <person name="Adams J."/>
            <person name="Walker B."/>
            <person name="Young S.K."/>
            <person name="Zeng Q."/>
            <person name="Gargeya S."/>
            <person name="Fitzgerald M."/>
            <person name="Haas B."/>
            <person name="Abouelleil A."/>
            <person name="Alvarado L."/>
            <person name="Arachchi H.M."/>
            <person name="Berlin A.M."/>
            <person name="Chapman S.B."/>
            <person name="Dewar J."/>
            <person name="Goldberg J."/>
            <person name="Griggs A."/>
            <person name="Gujja S."/>
            <person name="Hansen M."/>
            <person name="Howarth C."/>
            <person name="Imamovic A."/>
            <person name="Larimer J."/>
            <person name="McCowan C."/>
            <person name="Murphy C."/>
            <person name="Neiman D."/>
            <person name="Pearson M."/>
            <person name="Priest M."/>
            <person name="Roberts A."/>
            <person name="Saif S."/>
            <person name="Shea T."/>
            <person name="Sisk P."/>
            <person name="Sykes S."/>
            <person name="Wortman J."/>
            <person name="Nusbaum C."/>
            <person name="Birren B."/>
        </authorList>
    </citation>
    <scope>NUCLEOTIDE SEQUENCE [LARGE SCALE GENOMIC DNA]</scope>
    <source>
        <strain evidence="9 10">CAMP/Malaysia</strain>
    </source>
</reference>
<dbReference type="GO" id="GO:0016020">
    <property type="term" value="C:membrane"/>
    <property type="evidence" value="ECO:0007669"/>
    <property type="project" value="UniProtKB-SubCell"/>
</dbReference>
<comment type="subcellular location">
    <subcellularLocation>
        <location evidence="1">Membrane</location>
        <topology evidence="1">Multi-pass membrane protein</topology>
    </subcellularLocation>
</comment>
<protein>
    <recommendedName>
        <fullName evidence="7">Palmitoyltransferase</fullName>
        <ecNumber evidence="7">2.3.1.225</ecNumber>
    </recommendedName>
</protein>
<name>A0A024X890_PLAFC</name>
<evidence type="ECO:0000313" key="9">
    <source>
        <dbReference type="EMBL" id="ETW60991.1"/>
    </source>
</evidence>
<keyword evidence="5 7" id="KW-0472">Membrane</keyword>
<evidence type="ECO:0000259" key="8">
    <source>
        <dbReference type="Pfam" id="PF01529"/>
    </source>
</evidence>
<feature type="domain" description="Palmitoyltransferase DHHC" evidence="8">
    <location>
        <begin position="1"/>
        <end position="53"/>
    </location>
</feature>
<dbReference type="PROSITE" id="PS50216">
    <property type="entry name" value="DHHC"/>
    <property type="match status" value="1"/>
</dbReference>
<dbReference type="Proteomes" id="UP000030694">
    <property type="component" value="Unassembled WGS sequence"/>
</dbReference>
<dbReference type="GO" id="GO:0019706">
    <property type="term" value="F:protein-cysteine S-palmitoyltransferase activity"/>
    <property type="evidence" value="ECO:0007669"/>
    <property type="project" value="UniProtKB-EC"/>
</dbReference>
<comment type="catalytic activity">
    <reaction evidence="7">
        <text>L-cysteinyl-[protein] + hexadecanoyl-CoA = S-hexadecanoyl-L-cysteinyl-[protein] + CoA</text>
        <dbReference type="Rhea" id="RHEA:36683"/>
        <dbReference type="Rhea" id="RHEA-COMP:10131"/>
        <dbReference type="Rhea" id="RHEA-COMP:11032"/>
        <dbReference type="ChEBI" id="CHEBI:29950"/>
        <dbReference type="ChEBI" id="CHEBI:57287"/>
        <dbReference type="ChEBI" id="CHEBI:57379"/>
        <dbReference type="ChEBI" id="CHEBI:74151"/>
        <dbReference type="EC" id="2.3.1.225"/>
    </reaction>
</comment>
<comment type="caution">
    <text evidence="7">Lacks conserved residue(s) required for the propagation of feature annotation.</text>
</comment>
<evidence type="ECO:0000256" key="1">
    <source>
        <dbReference type="ARBA" id="ARBA00004141"/>
    </source>
</evidence>
<comment type="domain">
    <text evidence="7">The DHHC domain is required for palmitoyltransferase activity.</text>
</comment>
<dbReference type="EC" id="2.3.1.225" evidence="7"/>
<dbReference type="InterPro" id="IPR039859">
    <property type="entry name" value="PFA4/ZDH16/20/ERF2-like"/>
</dbReference>
<dbReference type="PANTHER" id="PTHR12246">
    <property type="entry name" value="PALMITOYLTRANSFERASE ZDHHC16"/>
    <property type="match status" value="1"/>
</dbReference>
<feature type="transmembrane region" description="Helical" evidence="7">
    <location>
        <begin position="20"/>
        <end position="47"/>
    </location>
</feature>
<reference evidence="9 10" key="1">
    <citation type="submission" date="2013-02" db="EMBL/GenBank/DDBJ databases">
        <title>The Genome Annotation of Plasmodium falciparum CAMP/Malaysia.</title>
        <authorList>
            <consortium name="The Broad Institute Genome Sequencing Platform"/>
            <consortium name="The Broad Institute Genome Sequencing Center for Infectious Disease"/>
            <person name="Neafsey D."/>
            <person name="Hoffman S."/>
            <person name="Volkman S."/>
            <person name="Rosenthal P."/>
            <person name="Walker B."/>
            <person name="Young S.K."/>
            <person name="Zeng Q."/>
            <person name="Gargeya S."/>
            <person name="Fitzgerald M."/>
            <person name="Haas B."/>
            <person name="Abouelleil A."/>
            <person name="Allen A.W."/>
            <person name="Alvarado L."/>
            <person name="Arachchi H.M."/>
            <person name="Berlin A.M."/>
            <person name="Chapman S.B."/>
            <person name="Gainer-Dewar J."/>
            <person name="Goldberg J."/>
            <person name="Griggs A."/>
            <person name="Gujja S."/>
            <person name="Hansen M."/>
            <person name="Howarth C."/>
            <person name="Imamovic A."/>
            <person name="Ireland A."/>
            <person name="Larimer J."/>
            <person name="McCowan C."/>
            <person name="Murphy C."/>
            <person name="Pearson M."/>
            <person name="Poon T.W."/>
            <person name="Priest M."/>
            <person name="Roberts A."/>
            <person name="Saif S."/>
            <person name="Shea T."/>
            <person name="Sisk P."/>
            <person name="Sykes S."/>
            <person name="Wortman J."/>
            <person name="Nusbaum C."/>
            <person name="Birren B."/>
        </authorList>
    </citation>
    <scope>NUCLEOTIDE SEQUENCE [LARGE SCALE GENOMIC DNA]</scope>
    <source>
        <strain evidence="9 10">CAMP/Malaysia</strain>
    </source>
</reference>
<evidence type="ECO:0000256" key="4">
    <source>
        <dbReference type="ARBA" id="ARBA00022989"/>
    </source>
</evidence>
<dbReference type="EMBL" id="KI927522">
    <property type="protein sequence ID" value="ETW60991.1"/>
    <property type="molecule type" value="Genomic_DNA"/>
</dbReference>
<sequence>MDHHCPWIGTCVGEKNLKFFFLFLIYGFFTTSYISITVIPIFINALCAKEIQEVKLKNKIIQKEKKKKKKK</sequence>
<gene>
    <name evidence="9" type="ORF">PFMC_03221</name>
</gene>
<dbReference type="InterPro" id="IPR001594">
    <property type="entry name" value="Palmitoyltrfase_DHHC"/>
</dbReference>
<keyword evidence="6 7" id="KW-0012">Acyltransferase</keyword>
<proteinExistence type="inferred from homology"/>
<organism evidence="9 10">
    <name type="scientific">Plasmodium falciparum (isolate Camp / Malaysia)</name>
    <dbReference type="NCBI Taxonomy" id="5835"/>
    <lineage>
        <taxon>Eukaryota</taxon>
        <taxon>Sar</taxon>
        <taxon>Alveolata</taxon>
        <taxon>Apicomplexa</taxon>
        <taxon>Aconoidasida</taxon>
        <taxon>Haemosporida</taxon>
        <taxon>Plasmodiidae</taxon>
        <taxon>Plasmodium</taxon>
        <taxon>Plasmodium (Laverania)</taxon>
    </lineage>
</organism>
<evidence type="ECO:0000256" key="6">
    <source>
        <dbReference type="ARBA" id="ARBA00023315"/>
    </source>
</evidence>
<comment type="similarity">
    <text evidence="7">Belongs to the DHHC palmitoyltransferase family.</text>
</comment>
<evidence type="ECO:0000256" key="7">
    <source>
        <dbReference type="RuleBase" id="RU079119"/>
    </source>
</evidence>
<evidence type="ECO:0000313" key="10">
    <source>
        <dbReference type="Proteomes" id="UP000030694"/>
    </source>
</evidence>
<evidence type="ECO:0000256" key="3">
    <source>
        <dbReference type="ARBA" id="ARBA00022692"/>
    </source>
</evidence>
<keyword evidence="3 7" id="KW-0812">Transmembrane</keyword>
<evidence type="ECO:0000256" key="2">
    <source>
        <dbReference type="ARBA" id="ARBA00022679"/>
    </source>
</evidence>
<accession>A0A024X890</accession>
<keyword evidence="2 7" id="KW-0808">Transferase</keyword>
<evidence type="ECO:0000256" key="5">
    <source>
        <dbReference type="ARBA" id="ARBA00023136"/>
    </source>
</evidence>
<dbReference type="Pfam" id="PF01529">
    <property type="entry name" value="DHHC"/>
    <property type="match status" value="1"/>
</dbReference>